<sequence length="268" mass="29650">MRKAGRGSSLHLVHHRLLHLSSDVELPQFEHRGAIDLSPPAQQQQQLAKTASSSPTFQPDSGSSAKIEEWINRWKDDPAYHNGEIFYQVALQRREEDKPETWDVQSVRLCHVPLSTSDSFVLHLTPSAKSVIDRQGRGDDGSKSESFDDRDSLVEWFSYYVDPVPRDGSCSPATLSKTTKKGKKQPQAPPLSNSTVEVRDVRYTPKVALRAPVPMTPTGEPIKPPPEKSFLQKYWMYIGAFLLVLAVAAPPEAEGGPDNGAGAGARRK</sequence>
<dbReference type="AlphaFoldDB" id="A0A0C3QDS2"/>
<evidence type="ECO:0000313" key="2">
    <source>
        <dbReference type="EMBL" id="KIO22999.1"/>
    </source>
</evidence>
<evidence type="ECO:0000256" key="1">
    <source>
        <dbReference type="SAM" id="MobiDB-lite"/>
    </source>
</evidence>
<evidence type="ECO:0008006" key="4">
    <source>
        <dbReference type="Google" id="ProtNLM"/>
    </source>
</evidence>
<dbReference type="EMBL" id="KN823095">
    <property type="protein sequence ID" value="KIO22999.1"/>
    <property type="molecule type" value="Genomic_DNA"/>
</dbReference>
<dbReference type="Proteomes" id="UP000054248">
    <property type="component" value="Unassembled WGS sequence"/>
</dbReference>
<reference evidence="2 3" key="1">
    <citation type="submission" date="2014-04" db="EMBL/GenBank/DDBJ databases">
        <authorList>
            <consortium name="DOE Joint Genome Institute"/>
            <person name="Kuo A."/>
            <person name="Girlanda M."/>
            <person name="Perotto S."/>
            <person name="Kohler A."/>
            <person name="Nagy L.G."/>
            <person name="Floudas D."/>
            <person name="Copeland A."/>
            <person name="Barry K.W."/>
            <person name="Cichocki N."/>
            <person name="Veneault-Fourrey C."/>
            <person name="LaButti K."/>
            <person name="Lindquist E.A."/>
            <person name="Lipzen A."/>
            <person name="Lundell T."/>
            <person name="Morin E."/>
            <person name="Murat C."/>
            <person name="Sun H."/>
            <person name="Tunlid A."/>
            <person name="Henrissat B."/>
            <person name="Grigoriev I.V."/>
            <person name="Hibbett D.S."/>
            <person name="Martin F."/>
            <person name="Nordberg H.P."/>
            <person name="Cantor M.N."/>
            <person name="Hua S.X."/>
        </authorList>
    </citation>
    <scope>NUCLEOTIDE SEQUENCE [LARGE SCALE GENOMIC DNA]</scope>
    <source>
        <strain evidence="2 3">MUT 4182</strain>
    </source>
</reference>
<feature type="region of interest" description="Disordered" evidence="1">
    <location>
        <begin position="40"/>
        <end position="63"/>
    </location>
</feature>
<evidence type="ECO:0000313" key="3">
    <source>
        <dbReference type="Proteomes" id="UP000054248"/>
    </source>
</evidence>
<reference evidence="3" key="2">
    <citation type="submission" date="2015-01" db="EMBL/GenBank/DDBJ databases">
        <title>Evolutionary Origins and Diversification of the Mycorrhizal Mutualists.</title>
        <authorList>
            <consortium name="DOE Joint Genome Institute"/>
            <consortium name="Mycorrhizal Genomics Consortium"/>
            <person name="Kohler A."/>
            <person name="Kuo A."/>
            <person name="Nagy L.G."/>
            <person name="Floudas D."/>
            <person name="Copeland A."/>
            <person name="Barry K.W."/>
            <person name="Cichocki N."/>
            <person name="Veneault-Fourrey C."/>
            <person name="LaButti K."/>
            <person name="Lindquist E.A."/>
            <person name="Lipzen A."/>
            <person name="Lundell T."/>
            <person name="Morin E."/>
            <person name="Murat C."/>
            <person name="Riley R."/>
            <person name="Ohm R."/>
            <person name="Sun H."/>
            <person name="Tunlid A."/>
            <person name="Henrissat B."/>
            <person name="Grigoriev I.V."/>
            <person name="Hibbett D.S."/>
            <person name="Martin F."/>
        </authorList>
    </citation>
    <scope>NUCLEOTIDE SEQUENCE [LARGE SCALE GENOMIC DNA]</scope>
    <source>
        <strain evidence="3">MUT 4182</strain>
    </source>
</reference>
<gene>
    <name evidence="2" type="ORF">M407DRAFT_244958</name>
</gene>
<feature type="compositionally biased region" description="Polar residues" evidence="1">
    <location>
        <begin position="47"/>
        <end position="63"/>
    </location>
</feature>
<dbReference type="CDD" id="cd22209">
    <property type="entry name" value="EMC10"/>
    <property type="match status" value="1"/>
</dbReference>
<organism evidence="2 3">
    <name type="scientific">Tulasnella calospora MUT 4182</name>
    <dbReference type="NCBI Taxonomy" id="1051891"/>
    <lineage>
        <taxon>Eukaryota</taxon>
        <taxon>Fungi</taxon>
        <taxon>Dikarya</taxon>
        <taxon>Basidiomycota</taxon>
        <taxon>Agaricomycotina</taxon>
        <taxon>Agaricomycetes</taxon>
        <taxon>Cantharellales</taxon>
        <taxon>Tulasnellaceae</taxon>
        <taxon>Tulasnella</taxon>
    </lineage>
</organism>
<feature type="region of interest" description="Disordered" evidence="1">
    <location>
        <begin position="170"/>
        <end position="197"/>
    </location>
</feature>
<keyword evidence="3" id="KW-1185">Reference proteome</keyword>
<accession>A0A0C3QDS2</accession>
<dbReference type="STRING" id="1051891.A0A0C3QDS2"/>
<dbReference type="OrthoDB" id="1894652at2759"/>
<name>A0A0C3QDS2_9AGAM</name>
<dbReference type="HOGENOM" id="CLU_081343_1_0_1"/>
<protein>
    <recommendedName>
        <fullName evidence="4">ER membrane protein complex subunit 10</fullName>
    </recommendedName>
</protein>
<proteinExistence type="predicted"/>
<dbReference type="Pfam" id="PF21203">
    <property type="entry name" value="ECM10"/>
    <property type="match status" value="1"/>
</dbReference>